<evidence type="ECO:0000313" key="3">
    <source>
        <dbReference type="EMBL" id="MBD8041506.1"/>
    </source>
</evidence>
<evidence type="ECO:0000256" key="2">
    <source>
        <dbReference type="SAM" id="SignalP"/>
    </source>
</evidence>
<evidence type="ECO:0000313" key="4">
    <source>
        <dbReference type="Proteomes" id="UP000620874"/>
    </source>
</evidence>
<keyword evidence="2" id="KW-0732">Signal</keyword>
<protein>
    <submittedName>
        <fullName evidence="3">DUF4840 domain-containing protein</fullName>
    </submittedName>
</protein>
<gene>
    <name evidence="3" type="ORF">H9625_13860</name>
</gene>
<feature type="chain" id="PRO_5045282567" evidence="2">
    <location>
        <begin position="28"/>
        <end position="223"/>
    </location>
</feature>
<dbReference type="RefSeq" id="WP_191764922.1">
    <property type="nucleotide sequence ID" value="NZ_JACSPP010000054.1"/>
</dbReference>
<organism evidence="3 4">
    <name type="scientific">Phocaeicola intestinalis</name>
    <dbReference type="NCBI Taxonomy" id="2762212"/>
    <lineage>
        <taxon>Bacteria</taxon>
        <taxon>Pseudomonadati</taxon>
        <taxon>Bacteroidota</taxon>
        <taxon>Bacteroidia</taxon>
        <taxon>Bacteroidales</taxon>
        <taxon>Bacteroidaceae</taxon>
        <taxon>Phocaeicola</taxon>
    </lineage>
</organism>
<comment type="caution">
    <text evidence="3">The sequence shown here is derived from an EMBL/GenBank/DDBJ whole genome shotgun (WGS) entry which is preliminary data.</text>
</comment>
<dbReference type="InterPro" id="IPR032293">
    <property type="entry name" value="DUF4840"/>
</dbReference>
<evidence type="ECO:0000256" key="1">
    <source>
        <dbReference type="SAM" id="MobiDB-lite"/>
    </source>
</evidence>
<feature type="compositionally biased region" description="Acidic residues" evidence="1">
    <location>
        <begin position="61"/>
        <end position="70"/>
    </location>
</feature>
<dbReference type="EMBL" id="JACSPP010000054">
    <property type="protein sequence ID" value="MBD8041506.1"/>
    <property type="molecule type" value="Genomic_DNA"/>
</dbReference>
<dbReference type="Pfam" id="PF16128">
    <property type="entry name" value="DUF4840"/>
    <property type="match status" value="1"/>
</dbReference>
<sequence length="223" mass="23786">MKKVIKPVRVFVSMLLMGCAISFSACSDDENTPQVPDEVTTDAMFGDYTGKVVMSSVNPLEGEDTGEGEETPAGTDVSASVADDTISFTNFPIKDIVLSVVGDEALADQIVEAVGDVNYKIGYEPTLTANKDSVVFVMHPESLKLSVTLPSSTEEEAQPLLVEVKVEAGNTAAYAVESGNMKFDFHAAEILLGEGEGQTSLPGFKGMSFDFDMNQSKLAHHGF</sequence>
<dbReference type="PROSITE" id="PS51257">
    <property type="entry name" value="PROKAR_LIPOPROTEIN"/>
    <property type="match status" value="1"/>
</dbReference>
<dbReference type="Proteomes" id="UP000620874">
    <property type="component" value="Unassembled WGS sequence"/>
</dbReference>
<reference evidence="3 4" key="1">
    <citation type="submission" date="2020-08" db="EMBL/GenBank/DDBJ databases">
        <title>A Genomic Blueprint of the Chicken Gut Microbiome.</title>
        <authorList>
            <person name="Gilroy R."/>
            <person name="Ravi A."/>
            <person name="Getino M."/>
            <person name="Pursley I."/>
            <person name="Horton D.L."/>
            <person name="Alikhan N.-F."/>
            <person name="Baker D."/>
            <person name="Gharbi K."/>
            <person name="Hall N."/>
            <person name="Watson M."/>
            <person name="Adriaenssens E.M."/>
            <person name="Foster-Nyarko E."/>
            <person name="Jarju S."/>
            <person name="Secka A."/>
            <person name="Antonio M."/>
            <person name="Oren A."/>
            <person name="Chaudhuri R."/>
            <person name="La Ragione R.M."/>
            <person name="Hildebrand F."/>
            <person name="Pallen M.J."/>
        </authorList>
    </citation>
    <scope>NUCLEOTIDE SEQUENCE [LARGE SCALE GENOMIC DNA]</scope>
    <source>
        <strain evidence="3 4">Sa1CVN1</strain>
    </source>
</reference>
<feature type="region of interest" description="Disordered" evidence="1">
    <location>
        <begin position="58"/>
        <end position="78"/>
    </location>
</feature>
<name>A0ABR8YBB7_9BACT</name>
<accession>A0ABR8YBB7</accession>
<keyword evidence="4" id="KW-1185">Reference proteome</keyword>
<feature type="signal peptide" evidence="2">
    <location>
        <begin position="1"/>
        <end position="27"/>
    </location>
</feature>
<proteinExistence type="predicted"/>